<dbReference type="InterPro" id="IPR042099">
    <property type="entry name" value="ANL_N_sf"/>
</dbReference>
<organism evidence="4 5">
    <name type="scientific">Candidatus Sulfuritelmatomonas gaucii</name>
    <dbReference type="NCBI Taxonomy" id="2043161"/>
    <lineage>
        <taxon>Bacteria</taxon>
        <taxon>Pseudomonadati</taxon>
        <taxon>Acidobacteriota</taxon>
        <taxon>Terriglobia</taxon>
        <taxon>Terriglobales</taxon>
        <taxon>Acidobacteriaceae</taxon>
        <taxon>Candidatus Sulfuritelmatomonas</taxon>
    </lineage>
</organism>
<gene>
    <name evidence="4" type="ORF">SBA5_110002</name>
</gene>
<evidence type="ECO:0000256" key="1">
    <source>
        <dbReference type="ARBA" id="ARBA00006432"/>
    </source>
</evidence>
<dbReference type="InterPro" id="IPR025110">
    <property type="entry name" value="AMP-bd_C"/>
</dbReference>
<accession>A0A2N9L2V4</accession>
<dbReference type="EMBL" id="OKRB01000013">
    <property type="protein sequence ID" value="SPE17642.1"/>
    <property type="molecule type" value="Genomic_DNA"/>
</dbReference>
<dbReference type="AlphaFoldDB" id="A0A2N9L2V4"/>
<name>A0A2N9L2V4_9BACT</name>
<comment type="similarity">
    <text evidence="1">Belongs to the ATP-dependent AMP-binding enzyme family.</text>
</comment>
<feature type="domain" description="AMP-binding enzyme C-terminal" evidence="3">
    <location>
        <begin position="374"/>
        <end position="449"/>
    </location>
</feature>
<protein>
    <recommendedName>
        <fullName evidence="6">Long-chain fatty acid--CoA ligase</fullName>
    </recommendedName>
</protein>
<feature type="domain" description="AMP-dependent synthetase/ligase" evidence="2">
    <location>
        <begin position="2"/>
        <end position="324"/>
    </location>
</feature>
<dbReference type="PANTHER" id="PTHR43201:SF8">
    <property type="entry name" value="ACYL-COA SYNTHETASE FAMILY MEMBER 3"/>
    <property type="match status" value="1"/>
</dbReference>
<dbReference type="InterPro" id="IPR000873">
    <property type="entry name" value="AMP-dep_synth/lig_dom"/>
</dbReference>
<dbReference type="PANTHER" id="PTHR43201">
    <property type="entry name" value="ACYL-COA SYNTHETASE"/>
    <property type="match status" value="1"/>
</dbReference>
<dbReference type="Pfam" id="PF13193">
    <property type="entry name" value="AMP-binding_C"/>
    <property type="match status" value="1"/>
</dbReference>
<dbReference type="InterPro" id="IPR045851">
    <property type="entry name" value="AMP-bd_C_sf"/>
</dbReference>
<dbReference type="GO" id="GO:0031956">
    <property type="term" value="F:medium-chain fatty acid-CoA ligase activity"/>
    <property type="evidence" value="ECO:0007669"/>
    <property type="project" value="TreeGrafter"/>
</dbReference>
<evidence type="ECO:0000259" key="3">
    <source>
        <dbReference type="Pfam" id="PF13193"/>
    </source>
</evidence>
<dbReference type="SUPFAM" id="SSF56801">
    <property type="entry name" value="Acetyl-CoA synthetase-like"/>
    <property type="match status" value="1"/>
</dbReference>
<dbReference type="Pfam" id="PF00501">
    <property type="entry name" value="AMP-binding"/>
    <property type="match status" value="1"/>
</dbReference>
<dbReference type="Gene3D" id="3.40.50.12780">
    <property type="entry name" value="N-terminal domain of ligase-like"/>
    <property type="match status" value="1"/>
</dbReference>
<proteinExistence type="inferred from homology"/>
<reference evidence="5" key="1">
    <citation type="submission" date="2018-02" db="EMBL/GenBank/DDBJ databases">
        <authorList>
            <person name="Hausmann B."/>
        </authorList>
    </citation>
    <scope>NUCLEOTIDE SEQUENCE [LARGE SCALE GENOMIC DNA]</scope>
    <source>
        <strain evidence="5">Peat soil MAG SbA5</strain>
    </source>
</reference>
<evidence type="ECO:0000313" key="4">
    <source>
        <dbReference type="EMBL" id="SPE17642.1"/>
    </source>
</evidence>
<dbReference type="CDD" id="cd05941">
    <property type="entry name" value="MCS"/>
    <property type="match status" value="1"/>
</dbReference>
<dbReference type="GO" id="GO:0006631">
    <property type="term" value="P:fatty acid metabolic process"/>
    <property type="evidence" value="ECO:0007669"/>
    <property type="project" value="TreeGrafter"/>
</dbReference>
<evidence type="ECO:0008006" key="6">
    <source>
        <dbReference type="Google" id="ProtNLM"/>
    </source>
</evidence>
<sequence length="468" mass="50448">MRVAKALLAGRADLHEERVAFLLPPGIPWIATLWGIWQAGGIAVPLALGSARPELEHYIGDAGASAIIFDAATEAMAEPIASAQNIATLTYKEIQNGALIELPDVAIERRAMILYTSGTTNRPKGVVATHANIAAQISTLVEAWEWQADDRTLLCLPLHHVHGIINVVSCALWSGATCEMMTRFDANVVWERIASGVLTVFMAVPTIYLRLISAWEAAPALRQLELSHAAAKLRLMVSGSAALPVSTLERWKEISGHILLERYGMTEIGMALSNPLHGKRVPGSVGIPLPGVQVRLCGQDGEPVAEGIPGEIEVRGPSVFSEYWGKPEATREAFHEGWFRTGDTAVAENSVYRILGRTSIDILKTGGHKVSALEIEEVLLQHPGIAECAVVGVADEEWGQRVAAAVVLRAGAALSLDSLRAWARELLAGHELPSRLLVLEALPRNAMGKVMKPAVTNLFSETTIQMRS</sequence>
<evidence type="ECO:0000259" key="2">
    <source>
        <dbReference type="Pfam" id="PF00501"/>
    </source>
</evidence>
<evidence type="ECO:0000313" key="5">
    <source>
        <dbReference type="Proteomes" id="UP000239735"/>
    </source>
</evidence>
<dbReference type="Proteomes" id="UP000239735">
    <property type="component" value="Unassembled WGS sequence"/>
</dbReference>
<dbReference type="Gene3D" id="3.30.300.30">
    <property type="match status" value="1"/>
</dbReference>